<protein>
    <submittedName>
        <fullName evidence="1">Uncharacterized protein</fullName>
    </submittedName>
</protein>
<dbReference type="EMBL" id="BARW01008658">
    <property type="protein sequence ID" value="GAI86438.1"/>
    <property type="molecule type" value="Genomic_DNA"/>
</dbReference>
<dbReference type="AlphaFoldDB" id="X1S0L5"/>
<organism evidence="1">
    <name type="scientific">marine sediment metagenome</name>
    <dbReference type="NCBI Taxonomy" id="412755"/>
    <lineage>
        <taxon>unclassified sequences</taxon>
        <taxon>metagenomes</taxon>
        <taxon>ecological metagenomes</taxon>
    </lineage>
</organism>
<sequence length="101" mass="10397">YQFSALGSGPSKAEFGNGSGQDMINFVEGIVHFKGILKDSLDLPPEGSPFILGNILKILSSIENNPTGGLDEAQQQAGQGCLAAPALPSYGNNGGMILSNC</sequence>
<evidence type="ECO:0000313" key="1">
    <source>
        <dbReference type="EMBL" id="GAI86438.1"/>
    </source>
</evidence>
<feature type="non-terminal residue" evidence="1">
    <location>
        <position position="1"/>
    </location>
</feature>
<reference evidence="1" key="1">
    <citation type="journal article" date="2014" name="Front. Microbiol.">
        <title>High frequency of phylogenetically diverse reductive dehalogenase-homologous genes in deep subseafloor sedimentary metagenomes.</title>
        <authorList>
            <person name="Kawai M."/>
            <person name="Futagami T."/>
            <person name="Toyoda A."/>
            <person name="Takaki Y."/>
            <person name="Nishi S."/>
            <person name="Hori S."/>
            <person name="Arai W."/>
            <person name="Tsubouchi T."/>
            <person name="Morono Y."/>
            <person name="Uchiyama I."/>
            <person name="Ito T."/>
            <person name="Fujiyama A."/>
            <person name="Inagaki F."/>
            <person name="Takami H."/>
        </authorList>
    </citation>
    <scope>NUCLEOTIDE SEQUENCE</scope>
    <source>
        <strain evidence="1">Expedition CK06-06</strain>
    </source>
</reference>
<gene>
    <name evidence="1" type="ORF">S12H4_17667</name>
</gene>
<proteinExistence type="predicted"/>
<name>X1S0L5_9ZZZZ</name>
<comment type="caution">
    <text evidence="1">The sequence shown here is derived from an EMBL/GenBank/DDBJ whole genome shotgun (WGS) entry which is preliminary data.</text>
</comment>
<accession>X1S0L5</accession>